<gene>
    <name evidence="1" type="ORF">RHAB21_01069</name>
</gene>
<dbReference type="InterPro" id="IPR044855">
    <property type="entry name" value="CoA-Trfase_III_dom3_sf"/>
</dbReference>
<protein>
    <submittedName>
        <fullName evidence="1">Acyl-CoA transferase</fullName>
    </submittedName>
</protein>
<accession>A0ABN7K3M8</accession>
<name>A0ABN7K3M8_9HYPH</name>
<dbReference type="Gene3D" id="3.40.50.10540">
    <property type="entry name" value="Crotonobetainyl-coa:carnitine coa-transferase, domain 1"/>
    <property type="match status" value="2"/>
</dbReference>
<dbReference type="PANTHER" id="PTHR48228">
    <property type="entry name" value="SUCCINYL-COA--D-CITRAMALATE COA-TRANSFERASE"/>
    <property type="match status" value="1"/>
</dbReference>
<dbReference type="EMBL" id="CABFWE030000016">
    <property type="protein sequence ID" value="CAD7056910.1"/>
    <property type="molecule type" value="Genomic_DNA"/>
</dbReference>
<reference evidence="1 2" key="1">
    <citation type="submission" date="2020-11" db="EMBL/GenBank/DDBJ databases">
        <authorList>
            <person name="Lassalle F."/>
        </authorList>
    </citation>
    <scope>NUCLEOTIDE SEQUENCE [LARGE SCALE GENOMIC DNA]</scope>
    <source>
        <strain evidence="1 2">AB21</strain>
    </source>
</reference>
<evidence type="ECO:0000313" key="1">
    <source>
        <dbReference type="EMBL" id="CAD7056910.1"/>
    </source>
</evidence>
<sequence length="464" mass="50725">MTSTRAQAPLRHLLALVGWSDDLLQRLVIEERPKVLATPWPIGPMATAVLGAVGIAASRIHEIRTGQKRQVTVDTRAAELAMASSNYLLLDGKPAKQMEPFTGFYQTAGGQWVYLHGNFEHLREGLMKMIGAGEDPSDVRTALLSWEAEEVEAEAIRRGLCAARVRSRAEWLEDPHCTAISRLPPIRFEKLASAQNRELGSGGNGPLAGLRMLDLSRVIAGPMAGRAMAEHGATVMLVSSPNLPSIVPLVIDTGFGKRSTFIDLDTAHGRDLLRSLVLDADVFLDAYRPGSLELRGFGPHELARMKPGLISLSISAFGGPGPWQGRRGYDTLVQATTGMAYRENQPPRLLPCQPLDYLTGYLCAFAAMVAVIRRHDEGGSWHASLSLAATAQWMWSMRDEIGDEEPYPPANPGPDQVSDLLWRHDTAFGEVTALAPALRFDGEATRWRRPPVLLGSDPPAWPRE</sequence>
<dbReference type="SUPFAM" id="SSF89796">
    <property type="entry name" value="CoA-transferase family III (CaiB/BaiF)"/>
    <property type="match status" value="2"/>
</dbReference>
<keyword evidence="2" id="KW-1185">Reference proteome</keyword>
<dbReference type="InterPro" id="IPR023606">
    <property type="entry name" value="CoA-Trfase_III_dom_1_sf"/>
</dbReference>
<keyword evidence="1" id="KW-0808">Transferase</keyword>
<evidence type="ECO:0000313" key="2">
    <source>
        <dbReference type="Proteomes" id="UP000601041"/>
    </source>
</evidence>
<dbReference type="Gene3D" id="3.30.1540.10">
    <property type="entry name" value="formyl-coa transferase, domain 3"/>
    <property type="match status" value="1"/>
</dbReference>
<dbReference type="Proteomes" id="UP000601041">
    <property type="component" value="Unassembled WGS sequence"/>
</dbReference>
<proteinExistence type="predicted"/>
<organism evidence="1 2">
    <name type="scientific">Pseudorhizobium halotolerans</name>
    <dbReference type="NCBI Taxonomy" id="1233081"/>
    <lineage>
        <taxon>Bacteria</taxon>
        <taxon>Pseudomonadati</taxon>
        <taxon>Pseudomonadota</taxon>
        <taxon>Alphaproteobacteria</taxon>
        <taxon>Hyphomicrobiales</taxon>
        <taxon>Rhizobiaceae</taxon>
        <taxon>Rhizobium/Agrobacterium group</taxon>
        <taxon>Pseudorhizobium</taxon>
    </lineage>
</organism>
<dbReference type="GO" id="GO:0016740">
    <property type="term" value="F:transferase activity"/>
    <property type="evidence" value="ECO:0007669"/>
    <property type="project" value="UniProtKB-KW"/>
</dbReference>
<comment type="caution">
    <text evidence="1">The sequence shown here is derived from an EMBL/GenBank/DDBJ whole genome shotgun (WGS) entry which is preliminary data.</text>
</comment>
<dbReference type="InterPro" id="IPR050509">
    <property type="entry name" value="CoA-transferase_III"/>
</dbReference>
<dbReference type="RefSeq" id="WP_142590124.1">
    <property type="nucleotide sequence ID" value="NZ_CABFWE030000016.1"/>
</dbReference>
<dbReference type="Pfam" id="PF02515">
    <property type="entry name" value="CoA_transf_3"/>
    <property type="match status" value="2"/>
</dbReference>
<dbReference type="PANTHER" id="PTHR48228:SF4">
    <property type="entry name" value="BLR3030 PROTEIN"/>
    <property type="match status" value="1"/>
</dbReference>
<dbReference type="InterPro" id="IPR003673">
    <property type="entry name" value="CoA-Trfase_fam_III"/>
</dbReference>